<keyword evidence="7 10" id="KW-0472">Membrane</keyword>
<evidence type="ECO:0000256" key="7">
    <source>
        <dbReference type="ARBA" id="ARBA00023136"/>
    </source>
</evidence>
<keyword evidence="6 10" id="KW-1133">Transmembrane helix</keyword>
<evidence type="ECO:0000256" key="5">
    <source>
        <dbReference type="ARBA" id="ARBA00022725"/>
    </source>
</evidence>
<keyword evidence="9" id="KW-0807">Transducer</keyword>
<dbReference type="OrthoDB" id="6614360at2759"/>
<evidence type="ECO:0000313" key="11">
    <source>
        <dbReference type="Proteomes" id="UP000504615"/>
    </source>
</evidence>
<keyword evidence="5" id="KW-0552">Olfaction</keyword>
<evidence type="ECO:0000256" key="9">
    <source>
        <dbReference type="ARBA" id="ARBA00023224"/>
    </source>
</evidence>
<accession>A0A8N1SC27</accession>
<protein>
    <submittedName>
        <fullName evidence="12">Odorant receptor 9a-like</fullName>
    </submittedName>
</protein>
<evidence type="ECO:0000256" key="2">
    <source>
        <dbReference type="ARBA" id="ARBA00022475"/>
    </source>
</evidence>
<evidence type="ECO:0000256" key="8">
    <source>
        <dbReference type="ARBA" id="ARBA00023170"/>
    </source>
</evidence>
<comment type="subcellular location">
    <subcellularLocation>
        <location evidence="1">Cell membrane</location>
        <topology evidence="1">Multi-pass membrane protein</topology>
    </subcellularLocation>
</comment>
<evidence type="ECO:0000256" key="6">
    <source>
        <dbReference type="ARBA" id="ARBA00022989"/>
    </source>
</evidence>
<evidence type="ECO:0000313" key="12">
    <source>
        <dbReference type="RefSeq" id="XP_025075623.1"/>
    </source>
</evidence>
<dbReference type="PANTHER" id="PTHR21137:SF35">
    <property type="entry name" value="ODORANT RECEPTOR 19A-RELATED"/>
    <property type="match status" value="1"/>
</dbReference>
<keyword evidence="2" id="KW-1003">Cell membrane</keyword>
<evidence type="ECO:0000256" key="4">
    <source>
        <dbReference type="ARBA" id="ARBA00022692"/>
    </source>
</evidence>
<keyword evidence="11" id="KW-1185">Reference proteome</keyword>
<feature type="transmembrane region" description="Helical" evidence="10">
    <location>
        <begin position="96"/>
        <end position="116"/>
    </location>
</feature>
<dbReference type="GO" id="GO:0005886">
    <property type="term" value="C:plasma membrane"/>
    <property type="evidence" value="ECO:0007669"/>
    <property type="project" value="UniProtKB-SubCell"/>
</dbReference>
<dbReference type="GO" id="GO:0007165">
    <property type="term" value="P:signal transduction"/>
    <property type="evidence" value="ECO:0007669"/>
    <property type="project" value="UniProtKB-KW"/>
</dbReference>
<sequence>MVPLSIATYASIIYVLDQLQEAIKLIFILIGILLTLTIISYSGQRIMDESQDIFYRAYAAEWYNFSPRLKSLMIITLYRSNVPCGLKAGNMIPLSIATYASVIKMAMSYFTAFLSLQE</sequence>
<dbReference type="GO" id="GO:0005549">
    <property type="term" value="F:odorant binding"/>
    <property type="evidence" value="ECO:0007669"/>
    <property type="project" value="InterPro"/>
</dbReference>
<dbReference type="Pfam" id="PF02949">
    <property type="entry name" value="7tm_6"/>
    <property type="match status" value="1"/>
</dbReference>
<evidence type="ECO:0000256" key="3">
    <source>
        <dbReference type="ARBA" id="ARBA00022606"/>
    </source>
</evidence>
<evidence type="ECO:0000256" key="10">
    <source>
        <dbReference type="SAM" id="Phobius"/>
    </source>
</evidence>
<dbReference type="AlphaFoldDB" id="A0A8N1SC27"/>
<keyword evidence="4 10" id="KW-0812">Transmembrane</keyword>
<gene>
    <name evidence="12" type="primary">LOC105433190</name>
</gene>
<dbReference type="Proteomes" id="UP000504615">
    <property type="component" value="Unplaced"/>
</dbReference>
<keyword evidence="8" id="KW-0675">Receptor</keyword>
<dbReference type="GeneID" id="105433190"/>
<name>A0A8N1SC27_9HYME</name>
<reference evidence="12" key="1">
    <citation type="submission" date="2025-08" db="UniProtKB">
        <authorList>
            <consortium name="RefSeq"/>
        </authorList>
    </citation>
    <scope>IDENTIFICATION</scope>
</reference>
<dbReference type="RefSeq" id="XP_025075623.1">
    <property type="nucleotide sequence ID" value="XM_025219838.1"/>
</dbReference>
<dbReference type="GO" id="GO:0004984">
    <property type="term" value="F:olfactory receptor activity"/>
    <property type="evidence" value="ECO:0007669"/>
    <property type="project" value="InterPro"/>
</dbReference>
<evidence type="ECO:0000256" key="1">
    <source>
        <dbReference type="ARBA" id="ARBA00004651"/>
    </source>
</evidence>
<proteinExistence type="predicted"/>
<dbReference type="InterPro" id="IPR004117">
    <property type="entry name" value="7tm6_olfct_rcpt"/>
</dbReference>
<feature type="transmembrane region" description="Helical" evidence="10">
    <location>
        <begin position="22"/>
        <end position="41"/>
    </location>
</feature>
<organism evidence="11 12">
    <name type="scientific">Pogonomyrmex barbatus</name>
    <name type="common">red harvester ant</name>
    <dbReference type="NCBI Taxonomy" id="144034"/>
    <lineage>
        <taxon>Eukaryota</taxon>
        <taxon>Metazoa</taxon>
        <taxon>Ecdysozoa</taxon>
        <taxon>Arthropoda</taxon>
        <taxon>Hexapoda</taxon>
        <taxon>Insecta</taxon>
        <taxon>Pterygota</taxon>
        <taxon>Neoptera</taxon>
        <taxon>Endopterygota</taxon>
        <taxon>Hymenoptera</taxon>
        <taxon>Apocrita</taxon>
        <taxon>Aculeata</taxon>
        <taxon>Formicoidea</taxon>
        <taxon>Formicidae</taxon>
        <taxon>Myrmicinae</taxon>
        <taxon>Pogonomyrmex</taxon>
    </lineage>
</organism>
<dbReference type="PANTHER" id="PTHR21137">
    <property type="entry name" value="ODORANT RECEPTOR"/>
    <property type="match status" value="1"/>
</dbReference>
<keyword evidence="3" id="KW-0716">Sensory transduction</keyword>